<evidence type="ECO:0000313" key="1">
    <source>
        <dbReference type="EMBL" id="GMT24762.1"/>
    </source>
</evidence>
<name>A0AAV5W3S3_9BILA</name>
<dbReference type="Proteomes" id="UP001432322">
    <property type="component" value="Unassembled WGS sequence"/>
</dbReference>
<keyword evidence="2" id="KW-1185">Reference proteome</keyword>
<sequence>VPDGTTELRLGSVVLQLSFLGAYRSAHSEVEEVDDVVFPVFLPPRREIGWLDVTMEEVHLMEISYRSQSLLCDSTSSADSEAVVGLFVHDREQILTNLFHGNEGESIFVDSSVTILREVRRSRVTRSFHRSEFHVETSSLDVHRLALHCHRLIVLDTVHLVDGSECAGTELLLNLIVHDLLLTLKIRLL</sequence>
<feature type="non-terminal residue" evidence="1">
    <location>
        <position position="1"/>
    </location>
</feature>
<organism evidence="1 2">
    <name type="scientific">Pristionchus fissidentatus</name>
    <dbReference type="NCBI Taxonomy" id="1538716"/>
    <lineage>
        <taxon>Eukaryota</taxon>
        <taxon>Metazoa</taxon>
        <taxon>Ecdysozoa</taxon>
        <taxon>Nematoda</taxon>
        <taxon>Chromadorea</taxon>
        <taxon>Rhabditida</taxon>
        <taxon>Rhabditina</taxon>
        <taxon>Diplogasteromorpha</taxon>
        <taxon>Diplogasteroidea</taxon>
        <taxon>Neodiplogasteridae</taxon>
        <taxon>Pristionchus</taxon>
    </lineage>
</organism>
<dbReference type="AlphaFoldDB" id="A0AAV5W3S3"/>
<gene>
    <name evidence="1" type="ORF">PFISCL1PPCAC_16059</name>
</gene>
<accession>A0AAV5W3S3</accession>
<reference evidence="1" key="1">
    <citation type="submission" date="2023-10" db="EMBL/GenBank/DDBJ databases">
        <title>Genome assembly of Pristionchus species.</title>
        <authorList>
            <person name="Yoshida K."/>
            <person name="Sommer R.J."/>
        </authorList>
    </citation>
    <scope>NUCLEOTIDE SEQUENCE</scope>
    <source>
        <strain evidence="1">RS5133</strain>
    </source>
</reference>
<comment type="caution">
    <text evidence="1">The sequence shown here is derived from an EMBL/GenBank/DDBJ whole genome shotgun (WGS) entry which is preliminary data.</text>
</comment>
<proteinExistence type="predicted"/>
<feature type="non-terminal residue" evidence="1">
    <location>
        <position position="189"/>
    </location>
</feature>
<dbReference type="EMBL" id="BTSY01000004">
    <property type="protein sequence ID" value="GMT24762.1"/>
    <property type="molecule type" value="Genomic_DNA"/>
</dbReference>
<evidence type="ECO:0000313" key="2">
    <source>
        <dbReference type="Proteomes" id="UP001432322"/>
    </source>
</evidence>
<protein>
    <submittedName>
        <fullName evidence="1">Uncharacterized protein</fullName>
    </submittedName>
</protein>